<keyword evidence="1" id="KW-1133">Transmembrane helix</keyword>
<protein>
    <submittedName>
        <fullName evidence="3">Uncharacterized protein</fullName>
    </submittedName>
</protein>
<gene>
    <name evidence="2" type="ORF">PC113_g19813</name>
    <name evidence="3" type="ORF">PC115_g20499</name>
    <name evidence="4" type="ORF">PC117_g22725</name>
    <name evidence="5" type="ORF">PC118_g19588</name>
</gene>
<dbReference type="EMBL" id="RCMI01001300">
    <property type="protein sequence ID" value="KAG2886999.1"/>
    <property type="molecule type" value="Genomic_DNA"/>
</dbReference>
<feature type="transmembrane region" description="Helical" evidence="1">
    <location>
        <begin position="20"/>
        <end position="40"/>
    </location>
</feature>
<evidence type="ECO:0000313" key="6">
    <source>
        <dbReference type="Proteomes" id="UP000774804"/>
    </source>
</evidence>
<comment type="caution">
    <text evidence="3">The sequence shown here is derived from an EMBL/GenBank/DDBJ whole genome shotgun (WGS) entry which is preliminary data.</text>
</comment>
<evidence type="ECO:0000313" key="4">
    <source>
        <dbReference type="EMBL" id="KAG2897782.1"/>
    </source>
</evidence>
<proteinExistence type="predicted"/>
<name>A0A8T1AP97_9STRA</name>
<dbReference type="EMBL" id="RCMK01001287">
    <property type="protein sequence ID" value="KAG2897782.1"/>
    <property type="molecule type" value="Genomic_DNA"/>
</dbReference>
<dbReference type="EMBL" id="RCML01001083">
    <property type="protein sequence ID" value="KAG2965711.1"/>
    <property type="molecule type" value="Genomic_DNA"/>
</dbReference>
<dbReference type="EMBL" id="RCMG01001059">
    <property type="protein sequence ID" value="KAG2837595.1"/>
    <property type="molecule type" value="Genomic_DNA"/>
</dbReference>
<evidence type="ECO:0000313" key="5">
    <source>
        <dbReference type="EMBL" id="KAG2965711.1"/>
    </source>
</evidence>
<reference evidence="3" key="1">
    <citation type="submission" date="2018-10" db="EMBL/GenBank/DDBJ databases">
        <title>Effector identification in a new, highly contiguous assembly of the strawberry crown rot pathogen Phytophthora cactorum.</title>
        <authorList>
            <person name="Armitage A.D."/>
            <person name="Nellist C.F."/>
            <person name="Bates H."/>
            <person name="Vickerstaff R.J."/>
            <person name="Harrison R.J."/>
        </authorList>
    </citation>
    <scope>NUCLEOTIDE SEQUENCE</scope>
    <source>
        <strain evidence="2">15-7</strain>
        <strain evidence="3">4032</strain>
        <strain evidence="4">4040</strain>
        <strain evidence="5">P415</strain>
    </source>
</reference>
<dbReference type="Proteomes" id="UP000736787">
    <property type="component" value="Unassembled WGS sequence"/>
</dbReference>
<sequence>MSVPVKSAVYSQQYADSIVSSAFLTAWLTPTFTVAAVTALPSSRDTSRYHSDELVEILKGCTIAHERPLWTSCRTALRLVPRSEGQPVRRADHKSMWLKTAWRRGPSRPAELVRRAGHLHGVQALERLSSHAPIALDCAGGTRRCRRSCVD</sequence>
<dbReference type="Proteomes" id="UP000697107">
    <property type="component" value="Unassembled WGS sequence"/>
</dbReference>
<dbReference type="AlphaFoldDB" id="A0A8T1AP97"/>
<keyword evidence="1" id="KW-0472">Membrane</keyword>
<organism evidence="3 6">
    <name type="scientific">Phytophthora cactorum</name>
    <dbReference type="NCBI Taxonomy" id="29920"/>
    <lineage>
        <taxon>Eukaryota</taxon>
        <taxon>Sar</taxon>
        <taxon>Stramenopiles</taxon>
        <taxon>Oomycota</taxon>
        <taxon>Peronosporomycetes</taxon>
        <taxon>Peronosporales</taxon>
        <taxon>Peronosporaceae</taxon>
        <taxon>Phytophthora</taxon>
    </lineage>
</organism>
<keyword evidence="1" id="KW-0812">Transmembrane</keyword>
<accession>A0A8T1AP97</accession>
<dbReference type="Proteomes" id="UP000735874">
    <property type="component" value="Unassembled WGS sequence"/>
</dbReference>
<dbReference type="Proteomes" id="UP000774804">
    <property type="component" value="Unassembled WGS sequence"/>
</dbReference>
<evidence type="ECO:0000313" key="3">
    <source>
        <dbReference type="EMBL" id="KAG2886999.1"/>
    </source>
</evidence>
<evidence type="ECO:0000256" key="1">
    <source>
        <dbReference type="SAM" id="Phobius"/>
    </source>
</evidence>
<evidence type="ECO:0000313" key="2">
    <source>
        <dbReference type="EMBL" id="KAG2837595.1"/>
    </source>
</evidence>